<dbReference type="OrthoDB" id="5375349at2759"/>
<dbReference type="EMBL" id="JAABOJ010000021">
    <property type="protein sequence ID" value="KAF3279517.1"/>
    <property type="molecule type" value="Genomic_DNA"/>
</dbReference>
<comment type="caution">
    <text evidence="2">The sequence shown here is derived from an EMBL/GenBank/DDBJ whole genome shotgun (WGS) entry which is preliminary data.</text>
</comment>
<dbReference type="OMA" id="QCSHIKD"/>
<reference evidence="2 3" key="1">
    <citation type="submission" date="2020-01" db="EMBL/GenBank/DDBJ databases">
        <authorList>
            <person name="Palmer J.M."/>
        </authorList>
    </citation>
    <scope>NUCLEOTIDE SEQUENCE [LARGE SCALE GENOMIC DNA]</scope>
    <source>
        <strain evidence="2 3">TWF970</strain>
    </source>
</reference>
<evidence type="ECO:0000313" key="2">
    <source>
        <dbReference type="EMBL" id="KAF3279517.1"/>
    </source>
</evidence>
<feature type="region of interest" description="Disordered" evidence="1">
    <location>
        <begin position="73"/>
        <end position="109"/>
    </location>
</feature>
<proteinExistence type="predicted"/>
<dbReference type="Proteomes" id="UP000474640">
    <property type="component" value="Unassembled WGS sequence"/>
</dbReference>
<protein>
    <submittedName>
        <fullName evidence="2">Uncharacterized protein</fullName>
    </submittedName>
</protein>
<evidence type="ECO:0000256" key="1">
    <source>
        <dbReference type="SAM" id="MobiDB-lite"/>
    </source>
</evidence>
<organism evidence="2 3">
    <name type="scientific">Orbilia oligospora</name>
    <name type="common">Nematode-trapping fungus</name>
    <name type="synonym">Arthrobotrys oligospora</name>
    <dbReference type="NCBI Taxonomy" id="2813651"/>
    <lineage>
        <taxon>Eukaryota</taxon>
        <taxon>Fungi</taxon>
        <taxon>Dikarya</taxon>
        <taxon>Ascomycota</taxon>
        <taxon>Pezizomycotina</taxon>
        <taxon>Orbiliomycetes</taxon>
        <taxon>Orbiliales</taxon>
        <taxon>Orbiliaceae</taxon>
        <taxon>Orbilia</taxon>
    </lineage>
</organism>
<gene>
    <name evidence="2" type="ORF">TWF970_004069</name>
</gene>
<sequence>MCIQDFTLYHCGCQTKGSLRACGEMQCSHIKDIAKQLPDHCESCQAKLEEGIELPQRRTSTIKKIKRTLSLRTAKSPEYSRGHQSRKGSISMRMTPEDDGWVNPFNDPL</sequence>
<name>A0A7C8V965_ORBOL</name>
<evidence type="ECO:0000313" key="3">
    <source>
        <dbReference type="Proteomes" id="UP000474640"/>
    </source>
</evidence>
<dbReference type="AlphaFoldDB" id="A0A7C8V965"/>
<accession>A0A7C8V965</accession>